<dbReference type="GO" id="GO:0003677">
    <property type="term" value="F:DNA binding"/>
    <property type="evidence" value="ECO:0007669"/>
    <property type="project" value="InterPro"/>
</dbReference>
<dbReference type="EMBL" id="VSSQ01011678">
    <property type="protein sequence ID" value="MPM47441.1"/>
    <property type="molecule type" value="Genomic_DNA"/>
</dbReference>
<keyword evidence="1" id="KW-0233">DNA recombination</keyword>
<evidence type="ECO:0008006" key="3">
    <source>
        <dbReference type="Google" id="ProtNLM"/>
    </source>
</evidence>
<dbReference type="Gene3D" id="1.10.443.10">
    <property type="entry name" value="Intergrase catalytic core"/>
    <property type="match status" value="1"/>
</dbReference>
<evidence type="ECO:0000256" key="1">
    <source>
        <dbReference type="ARBA" id="ARBA00023172"/>
    </source>
</evidence>
<sequence length="118" mass="13367">MDGGAAQEEFKAYVSGGYIGLTGGLRQCELLTLSWADFHVPCRSIRKGKRLLVLNDKAAALLEALLHSESPNVFLSPRTGEAYRLHEFYYLHKKTLKEARLPWVAFRDLQRQCMEVGI</sequence>
<comment type="caution">
    <text evidence="2">The sequence shown here is derived from an EMBL/GenBank/DDBJ whole genome shotgun (WGS) entry which is preliminary data.</text>
</comment>
<gene>
    <name evidence="2" type="ORF">SDC9_94151</name>
</gene>
<protein>
    <recommendedName>
        <fullName evidence="3">Tyr recombinase domain-containing protein</fullName>
    </recommendedName>
</protein>
<dbReference type="SUPFAM" id="SSF56349">
    <property type="entry name" value="DNA breaking-rejoining enzymes"/>
    <property type="match status" value="1"/>
</dbReference>
<evidence type="ECO:0000313" key="2">
    <source>
        <dbReference type="EMBL" id="MPM47441.1"/>
    </source>
</evidence>
<dbReference type="InterPro" id="IPR011010">
    <property type="entry name" value="DNA_brk_join_enz"/>
</dbReference>
<dbReference type="InterPro" id="IPR013762">
    <property type="entry name" value="Integrase-like_cat_sf"/>
</dbReference>
<dbReference type="GO" id="GO:0006310">
    <property type="term" value="P:DNA recombination"/>
    <property type="evidence" value="ECO:0007669"/>
    <property type="project" value="UniProtKB-KW"/>
</dbReference>
<dbReference type="GO" id="GO:0015074">
    <property type="term" value="P:DNA integration"/>
    <property type="evidence" value="ECO:0007669"/>
    <property type="project" value="InterPro"/>
</dbReference>
<name>A0A645A5A9_9ZZZZ</name>
<accession>A0A645A5A9</accession>
<reference evidence="2" key="1">
    <citation type="submission" date="2019-08" db="EMBL/GenBank/DDBJ databases">
        <authorList>
            <person name="Kucharzyk K."/>
            <person name="Murdoch R.W."/>
            <person name="Higgins S."/>
            <person name="Loffler F."/>
        </authorList>
    </citation>
    <scope>NUCLEOTIDE SEQUENCE</scope>
</reference>
<organism evidence="2">
    <name type="scientific">bioreactor metagenome</name>
    <dbReference type="NCBI Taxonomy" id="1076179"/>
    <lineage>
        <taxon>unclassified sequences</taxon>
        <taxon>metagenomes</taxon>
        <taxon>ecological metagenomes</taxon>
    </lineage>
</organism>
<dbReference type="AlphaFoldDB" id="A0A645A5A9"/>
<proteinExistence type="predicted"/>